<feature type="non-terminal residue" evidence="1">
    <location>
        <position position="1"/>
    </location>
</feature>
<accession>A0ABQ5F9G7</accession>
<proteinExistence type="predicted"/>
<dbReference type="Proteomes" id="UP001151760">
    <property type="component" value="Unassembled WGS sequence"/>
</dbReference>
<protein>
    <submittedName>
        <fullName evidence="1">Uncharacterized protein</fullName>
    </submittedName>
</protein>
<dbReference type="EMBL" id="BQNB010017133">
    <property type="protein sequence ID" value="GJT59709.1"/>
    <property type="molecule type" value="Genomic_DNA"/>
</dbReference>
<reference evidence="1" key="1">
    <citation type="journal article" date="2022" name="Int. J. Mol. Sci.">
        <title>Draft Genome of Tanacetum Coccineum: Genomic Comparison of Closely Related Tanacetum-Family Plants.</title>
        <authorList>
            <person name="Yamashiro T."/>
            <person name="Shiraishi A."/>
            <person name="Nakayama K."/>
            <person name="Satake H."/>
        </authorList>
    </citation>
    <scope>NUCLEOTIDE SEQUENCE</scope>
</reference>
<comment type="caution">
    <text evidence="1">The sequence shown here is derived from an EMBL/GenBank/DDBJ whole genome shotgun (WGS) entry which is preliminary data.</text>
</comment>
<sequence>VLEGWTKPRHGGCVIRFKLEDEEIGCCTRGDVEPERLMLPPEVDVARVDVATEIDVAPGLATVGLLPKLMLFVTSEGP</sequence>
<name>A0ABQ5F9G7_9ASTR</name>
<reference evidence="1" key="2">
    <citation type="submission" date="2022-01" db="EMBL/GenBank/DDBJ databases">
        <authorList>
            <person name="Yamashiro T."/>
            <person name="Shiraishi A."/>
            <person name="Satake H."/>
            <person name="Nakayama K."/>
        </authorList>
    </citation>
    <scope>NUCLEOTIDE SEQUENCE</scope>
</reference>
<evidence type="ECO:0000313" key="1">
    <source>
        <dbReference type="EMBL" id="GJT59709.1"/>
    </source>
</evidence>
<evidence type="ECO:0000313" key="2">
    <source>
        <dbReference type="Proteomes" id="UP001151760"/>
    </source>
</evidence>
<gene>
    <name evidence="1" type="ORF">Tco_1003242</name>
</gene>
<keyword evidence="2" id="KW-1185">Reference proteome</keyword>
<organism evidence="1 2">
    <name type="scientific">Tanacetum coccineum</name>
    <dbReference type="NCBI Taxonomy" id="301880"/>
    <lineage>
        <taxon>Eukaryota</taxon>
        <taxon>Viridiplantae</taxon>
        <taxon>Streptophyta</taxon>
        <taxon>Embryophyta</taxon>
        <taxon>Tracheophyta</taxon>
        <taxon>Spermatophyta</taxon>
        <taxon>Magnoliopsida</taxon>
        <taxon>eudicotyledons</taxon>
        <taxon>Gunneridae</taxon>
        <taxon>Pentapetalae</taxon>
        <taxon>asterids</taxon>
        <taxon>campanulids</taxon>
        <taxon>Asterales</taxon>
        <taxon>Asteraceae</taxon>
        <taxon>Asteroideae</taxon>
        <taxon>Anthemideae</taxon>
        <taxon>Anthemidinae</taxon>
        <taxon>Tanacetum</taxon>
    </lineage>
</organism>